<evidence type="ECO:0000313" key="2">
    <source>
        <dbReference type="EMBL" id="MFD1674921.1"/>
    </source>
</evidence>
<feature type="compositionally biased region" description="Low complexity" evidence="1">
    <location>
        <begin position="69"/>
        <end position="80"/>
    </location>
</feature>
<evidence type="ECO:0000313" key="3">
    <source>
        <dbReference type="Proteomes" id="UP001597079"/>
    </source>
</evidence>
<comment type="caution">
    <text evidence="2">The sequence shown here is derived from an EMBL/GenBank/DDBJ whole genome shotgun (WGS) entry which is preliminary data.</text>
</comment>
<reference evidence="3" key="1">
    <citation type="journal article" date="2019" name="Int. J. Syst. Evol. Microbiol.">
        <title>The Global Catalogue of Microorganisms (GCM) 10K type strain sequencing project: providing services to taxonomists for standard genome sequencing and annotation.</title>
        <authorList>
            <consortium name="The Broad Institute Genomics Platform"/>
            <consortium name="The Broad Institute Genome Sequencing Center for Infectious Disease"/>
            <person name="Wu L."/>
            <person name="Ma J."/>
        </authorList>
    </citation>
    <scope>NUCLEOTIDE SEQUENCE [LARGE SCALE GENOMIC DNA]</scope>
    <source>
        <strain evidence="3">CGMCC 1.12286</strain>
    </source>
</reference>
<proteinExistence type="predicted"/>
<feature type="region of interest" description="Disordered" evidence="1">
    <location>
        <begin position="49"/>
        <end position="94"/>
    </location>
</feature>
<gene>
    <name evidence="2" type="ORF">ACFSB2_09460</name>
</gene>
<name>A0ABW4JEU8_9BACL</name>
<accession>A0ABW4JEU8</accession>
<protein>
    <recommendedName>
        <fullName evidence="4">LTXXQ motif family protein</fullName>
    </recommendedName>
</protein>
<keyword evidence="3" id="KW-1185">Reference proteome</keyword>
<sequence length="206" mass="22473">MRNRTVEAVALVAIGLFTTFTVGTYIHDLNTHQEKGLDQQISQAFHRVGQWVQQHRSPTGEKTSSGVLAAMAQQSSSDASHLQPTAAHSSTSSDLKLGSVNDARLLDIVKTLFSKLTPADWTKIVNTLEKEPPAQAEQQLSTVIDSKLSASDRAWLAENFKGQQAFGKNDVALLESALADVHKMLTPAEQKLLQQQLSQLGVDLMQ</sequence>
<dbReference type="Proteomes" id="UP001597079">
    <property type="component" value="Unassembled WGS sequence"/>
</dbReference>
<feature type="compositionally biased region" description="Polar residues" evidence="1">
    <location>
        <begin position="51"/>
        <end position="66"/>
    </location>
</feature>
<feature type="compositionally biased region" description="Polar residues" evidence="1">
    <location>
        <begin position="82"/>
        <end position="94"/>
    </location>
</feature>
<dbReference type="EMBL" id="JBHUCX010000024">
    <property type="protein sequence ID" value="MFD1674921.1"/>
    <property type="molecule type" value="Genomic_DNA"/>
</dbReference>
<dbReference type="RefSeq" id="WP_377942794.1">
    <property type="nucleotide sequence ID" value="NZ_JBHUCX010000024.1"/>
</dbReference>
<evidence type="ECO:0000256" key="1">
    <source>
        <dbReference type="SAM" id="MobiDB-lite"/>
    </source>
</evidence>
<evidence type="ECO:0008006" key="4">
    <source>
        <dbReference type="Google" id="ProtNLM"/>
    </source>
</evidence>
<organism evidence="2 3">
    <name type="scientific">Alicyclobacillus fodiniaquatilis</name>
    <dbReference type="NCBI Taxonomy" id="1661150"/>
    <lineage>
        <taxon>Bacteria</taxon>
        <taxon>Bacillati</taxon>
        <taxon>Bacillota</taxon>
        <taxon>Bacilli</taxon>
        <taxon>Bacillales</taxon>
        <taxon>Alicyclobacillaceae</taxon>
        <taxon>Alicyclobacillus</taxon>
    </lineage>
</organism>